<dbReference type="EMBL" id="BAAAZG010000018">
    <property type="protein sequence ID" value="GAA4072969.1"/>
    <property type="molecule type" value="Genomic_DNA"/>
</dbReference>
<dbReference type="SMART" id="SM00860">
    <property type="entry name" value="SMI1_KNR4"/>
    <property type="match status" value="1"/>
</dbReference>
<organism evidence="2 3">
    <name type="scientific">Actinomadura miaoliensis</name>
    <dbReference type="NCBI Taxonomy" id="430685"/>
    <lineage>
        <taxon>Bacteria</taxon>
        <taxon>Bacillati</taxon>
        <taxon>Actinomycetota</taxon>
        <taxon>Actinomycetes</taxon>
        <taxon>Streptosporangiales</taxon>
        <taxon>Thermomonosporaceae</taxon>
        <taxon>Actinomadura</taxon>
    </lineage>
</organism>
<protein>
    <submittedName>
        <fullName evidence="2">SMI1/KNR4 family protein</fullName>
    </submittedName>
</protein>
<accession>A0ABP7VRG3</accession>
<proteinExistence type="predicted"/>
<evidence type="ECO:0000259" key="1">
    <source>
        <dbReference type="SMART" id="SM00860"/>
    </source>
</evidence>
<evidence type="ECO:0000313" key="2">
    <source>
        <dbReference type="EMBL" id="GAA4072969.1"/>
    </source>
</evidence>
<feature type="domain" description="Knr4/Smi1-like" evidence="1">
    <location>
        <begin position="18"/>
        <end position="135"/>
    </location>
</feature>
<comment type="caution">
    <text evidence="2">The sequence shown here is derived from an EMBL/GenBank/DDBJ whole genome shotgun (WGS) entry which is preliminary data.</text>
</comment>
<dbReference type="Gene3D" id="3.40.1580.10">
    <property type="entry name" value="SMI1/KNR4-like"/>
    <property type="match status" value="1"/>
</dbReference>
<sequence length="146" mass="16686">MWRKLIGRLYGDAEFAAPASDEEIDEIERRLGQAVPDELRELLRQTNGVRAEYGSGLVWSAQEIIKENTEFRGSADFAELYMPFDQLMFIGDNGGGDQFAYVQGPSGRPGDVFVWDHETDERKWIANSLEDYLQRRADAAGDDWYK</sequence>
<reference evidence="3" key="1">
    <citation type="journal article" date="2019" name="Int. J. Syst. Evol. Microbiol.">
        <title>The Global Catalogue of Microorganisms (GCM) 10K type strain sequencing project: providing services to taxonomists for standard genome sequencing and annotation.</title>
        <authorList>
            <consortium name="The Broad Institute Genomics Platform"/>
            <consortium name="The Broad Institute Genome Sequencing Center for Infectious Disease"/>
            <person name="Wu L."/>
            <person name="Ma J."/>
        </authorList>
    </citation>
    <scope>NUCLEOTIDE SEQUENCE [LARGE SCALE GENOMIC DNA]</scope>
    <source>
        <strain evidence="3">JCM 16702</strain>
    </source>
</reference>
<gene>
    <name evidence="2" type="ORF">GCM10022214_31640</name>
</gene>
<dbReference type="SUPFAM" id="SSF160631">
    <property type="entry name" value="SMI1/KNR4-like"/>
    <property type="match status" value="1"/>
</dbReference>
<name>A0ABP7VRG3_9ACTN</name>
<dbReference type="Proteomes" id="UP001500683">
    <property type="component" value="Unassembled WGS sequence"/>
</dbReference>
<dbReference type="Pfam" id="PF09346">
    <property type="entry name" value="SMI1_KNR4"/>
    <property type="match status" value="1"/>
</dbReference>
<dbReference type="InterPro" id="IPR037883">
    <property type="entry name" value="Knr4/Smi1-like_sf"/>
</dbReference>
<dbReference type="InterPro" id="IPR018958">
    <property type="entry name" value="Knr4/Smi1-like_dom"/>
</dbReference>
<dbReference type="RefSeq" id="WP_344947240.1">
    <property type="nucleotide sequence ID" value="NZ_BAAAZG010000018.1"/>
</dbReference>
<evidence type="ECO:0000313" key="3">
    <source>
        <dbReference type="Proteomes" id="UP001500683"/>
    </source>
</evidence>
<keyword evidence="3" id="KW-1185">Reference proteome</keyword>